<keyword evidence="3" id="KW-1185">Reference proteome</keyword>
<dbReference type="InterPro" id="IPR011050">
    <property type="entry name" value="Pectin_lyase_fold/virulence"/>
</dbReference>
<gene>
    <name evidence="2" type="ORF">NCTC12742_00114</name>
</gene>
<dbReference type="AlphaFoldDB" id="A0A3S5B1S8"/>
<feature type="domain" description="Right handed beta helix" evidence="1">
    <location>
        <begin position="327"/>
        <end position="506"/>
    </location>
</feature>
<dbReference type="Pfam" id="PF13229">
    <property type="entry name" value="Beta_helix"/>
    <property type="match status" value="1"/>
</dbReference>
<organism evidence="2 3">
    <name type="scientific">Neisseria weaveri</name>
    <dbReference type="NCBI Taxonomy" id="28091"/>
    <lineage>
        <taxon>Bacteria</taxon>
        <taxon>Pseudomonadati</taxon>
        <taxon>Pseudomonadota</taxon>
        <taxon>Betaproteobacteria</taxon>
        <taxon>Neisseriales</taxon>
        <taxon>Neisseriaceae</taxon>
        <taxon>Neisseria</taxon>
    </lineage>
</organism>
<evidence type="ECO:0000313" key="2">
    <source>
        <dbReference type="EMBL" id="VEJ49268.1"/>
    </source>
</evidence>
<dbReference type="InterPro" id="IPR012334">
    <property type="entry name" value="Pectin_lyas_fold"/>
</dbReference>
<dbReference type="EMBL" id="LR134533">
    <property type="protein sequence ID" value="VEJ49268.1"/>
    <property type="molecule type" value="Genomic_DNA"/>
</dbReference>
<dbReference type="GO" id="GO:0016829">
    <property type="term" value="F:lyase activity"/>
    <property type="evidence" value="ECO:0007669"/>
    <property type="project" value="UniProtKB-KW"/>
</dbReference>
<dbReference type="SUPFAM" id="SSF51126">
    <property type="entry name" value="Pectin lyase-like"/>
    <property type="match status" value="1"/>
</dbReference>
<dbReference type="Proteomes" id="UP000272771">
    <property type="component" value="Chromosome"/>
</dbReference>
<proteinExistence type="predicted"/>
<dbReference type="OrthoDB" id="8607025at2"/>
<dbReference type="SMART" id="SM00710">
    <property type="entry name" value="PbH1"/>
    <property type="match status" value="6"/>
</dbReference>
<sequence length="839" mass="92449">MLKKEVRSNNDSLRSDRVIKNIDALSHLDMNKKTDLNTLLSAADKKKKHLTDKGLLDFEMKDISLDYQQLELDMEDVLPSQNYASAAPKATGSLVSSQSDFQKESVSSKGLLSDKQAVLEKVSAVEKGNAVLSNSGKEPASGKHVDVKAATEVAANHKPSAGFSGFRMAAKYHRVVSVPGEEHDKAKIYYHREYGDYVDVRDFGADAFGIQDSSEAIAKAMEVAHLLKAAVYFHGTFKTTKQIAINHETSGVRAIFGDGMDKAKINYHFSQEGENRVSSHSVDYRKEAGILIDGQNNKAVSGLSLKYIHSKPEDFYRKGKSSFGKVNGILVTDADNTVIDGVEVSGANGSGILFTSVKMGQPEVRGQASYVERLSTKEIDESYPGLSFGDNNKVINSYLHHNRIAGVGLAFQRKFLAEGNKLAWNGHEDDGGTGYGIAAMAGSYNQGLVFRKNTTDHNYRKGLDVHDGNDILIENNVSIGDRLYGIAVYNRMFEMNNVKILNNKVEQDASFRLSKDDDWGLNKYDGYTGIQIQTNTQFRNFDTKDGSFIIKGNKISGLGVYKNSIHTYGIEFRNHEHQMDYQLDIVDNEISGKGTKYLIAVINDTFNRHSKTAGIGSGEINIIGNKANIERIHSGAVPVYVEEKNHNGKLHGSVNFKRNHINISEDSQGYSEGLHLNGNARHYDISNNKFEIHGKLNHPILNVNGDVTKGELAHLVVQDNSLITDRSKMYRGWTTFKNLDASVNGNSHNESKLMSFVKTLTSGEFNKGIRVEVDPPKVSIGSRFFKKVTSSLGLSSKEKPVDVDKADAVDTSNEAYQYGGVSAGKMHDAAMDQHSGNLM</sequence>
<dbReference type="InterPro" id="IPR039448">
    <property type="entry name" value="Beta_helix"/>
</dbReference>
<dbReference type="InterPro" id="IPR006626">
    <property type="entry name" value="PbH1"/>
</dbReference>
<evidence type="ECO:0000313" key="3">
    <source>
        <dbReference type="Proteomes" id="UP000272771"/>
    </source>
</evidence>
<dbReference type="Gene3D" id="2.160.20.10">
    <property type="entry name" value="Single-stranded right-handed beta-helix, Pectin lyase-like"/>
    <property type="match status" value="1"/>
</dbReference>
<keyword evidence="2" id="KW-0456">Lyase</keyword>
<protein>
    <submittedName>
        <fullName evidence="2">Pectate lyase superfamily protein</fullName>
    </submittedName>
</protein>
<name>A0A3S5B1S8_9NEIS</name>
<accession>A0A3S5B1S8</accession>
<reference evidence="2 3" key="1">
    <citation type="submission" date="2018-12" db="EMBL/GenBank/DDBJ databases">
        <authorList>
            <consortium name="Pathogen Informatics"/>
        </authorList>
    </citation>
    <scope>NUCLEOTIDE SEQUENCE [LARGE SCALE GENOMIC DNA]</scope>
    <source>
        <strain evidence="2 3">NCTC12742</strain>
    </source>
</reference>
<evidence type="ECO:0000259" key="1">
    <source>
        <dbReference type="Pfam" id="PF13229"/>
    </source>
</evidence>